<dbReference type="AlphaFoldDB" id="A0A0C3A867"/>
<dbReference type="EMBL" id="KN824406">
    <property type="protein sequence ID" value="KIM20820.1"/>
    <property type="molecule type" value="Genomic_DNA"/>
</dbReference>
<dbReference type="Proteomes" id="UP000054097">
    <property type="component" value="Unassembled WGS sequence"/>
</dbReference>
<reference evidence="1 2" key="1">
    <citation type="submission" date="2014-04" db="EMBL/GenBank/DDBJ databases">
        <authorList>
            <consortium name="DOE Joint Genome Institute"/>
            <person name="Kuo A."/>
            <person name="Zuccaro A."/>
            <person name="Kohler A."/>
            <person name="Nagy L.G."/>
            <person name="Floudas D."/>
            <person name="Copeland A."/>
            <person name="Barry K.W."/>
            <person name="Cichocki N."/>
            <person name="Veneault-Fourrey C."/>
            <person name="LaButti K."/>
            <person name="Lindquist E.A."/>
            <person name="Lipzen A."/>
            <person name="Lundell T."/>
            <person name="Morin E."/>
            <person name="Murat C."/>
            <person name="Sun H."/>
            <person name="Tunlid A."/>
            <person name="Henrissat B."/>
            <person name="Grigoriev I.V."/>
            <person name="Hibbett D.S."/>
            <person name="Martin F."/>
            <person name="Nordberg H.P."/>
            <person name="Cantor M.N."/>
            <person name="Hua S.X."/>
        </authorList>
    </citation>
    <scope>NUCLEOTIDE SEQUENCE [LARGE SCALE GENOMIC DNA]</scope>
    <source>
        <strain evidence="1 2">MAFF 305830</strain>
    </source>
</reference>
<name>A0A0C3A867_SERVB</name>
<organism evidence="1 2">
    <name type="scientific">Serendipita vermifera MAFF 305830</name>
    <dbReference type="NCBI Taxonomy" id="933852"/>
    <lineage>
        <taxon>Eukaryota</taxon>
        <taxon>Fungi</taxon>
        <taxon>Dikarya</taxon>
        <taxon>Basidiomycota</taxon>
        <taxon>Agaricomycotina</taxon>
        <taxon>Agaricomycetes</taxon>
        <taxon>Sebacinales</taxon>
        <taxon>Serendipitaceae</taxon>
        <taxon>Serendipita</taxon>
    </lineage>
</organism>
<accession>A0A0C3A867</accession>
<sequence length="289" mass="33411">MSERAGAKLAGHDSRLNQVLDKLEGVKREILKITLVEILPDATIDDFKPQMKRLRDGLEELNAIKPGVYRVAEGNDAERGDRTMIVQSIQFAKDMKKDSLSSLSLYNMCDPSMPPHTPEVDLTTCKEAKNYLRRQKQVKKPELWREKDRHCSTPQGIRWEHVAKDSTTLTALSLYLDVTPDLANYIVVLRYHRNEDTDIPIAVPIVSTALTLKQHLTDLWPEYMVQGAHKIDDLEDVTLSKIDETLCRDRTNDLFVYVSTHIAKKKRWALWRERWRVAKKLLVRIRGQK</sequence>
<reference evidence="2" key="2">
    <citation type="submission" date="2015-01" db="EMBL/GenBank/DDBJ databases">
        <title>Evolutionary Origins and Diversification of the Mycorrhizal Mutualists.</title>
        <authorList>
            <consortium name="DOE Joint Genome Institute"/>
            <consortium name="Mycorrhizal Genomics Consortium"/>
            <person name="Kohler A."/>
            <person name="Kuo A."/>
            <person name="Nagy L.G."/>
            <person name="Floudas D."/>
            <person name="Copeland A."/>
            <person name="Barry K.W."/>
            <person name="Cichocki N."/>
            <person name="Veneault-Fourrey C."/>
            <person name="LaButti K."/>
            <person name="Lindquist E.A."/>
            <person name="Lipzen A."/>
            <person name="Lundell T."/>
            <person name="Morin E."/>
            <person name="Murat C."/>
            <person name="Riley R."/>
            <person name="Ohm R."/>
            <person name="Sun H."/>
            <person name="Tunlid A."/>
            <person name="Henrissat B."/>
            <person name="Grigoriev I.V."/>
            <person name="Hibbett D.S."/>
            <person name="Martin F."/>
        </authorList>
    </citation>
    <scope>NUCLEOTIDE SEQUENCE [LARGE SCALE GENOMIC DNA]</scope>
    <source>
        <strain evidence="2">MAFF 305830</strain>
    </source>
</reference>
<protein>
    <submittedName>
        <fullName evidence="1">Uncharacterized protein</fullName>
    </submittedName>
</protein>
<dbReference type="HOGENOM" id="CLU_963667_0_0_1"/>
<gene>
    <name evidence="1" type="ORF">M408DRAFT_333789</name>
</gene>
<keyword evidence="2" id="KW-1185">Reference proteome</keyword>
<evidence type="ECO:0000313" key="1">
    <source>
        <dbReference type="EMBL" id="KIM20820.1"/>
    </source>
</evidence>
<evidence type="ECO:0000313" key="2">
    <source>
        <dbReference type="Proteomes" id="UP000054097"/>
    </source>
</evidence>
<proteinExistence type="predicted"/>